<dbReference type="HOGENOM" id="CLU_015017_0_0_10"/>
<dbReference type="EMBL" id="CP002831">
    <property type="protein sequence ID" value="AFC26390.1"/>
    <property type="molecule type" value="Genomic_DNA"/>
</dbReference>
<keyword evidence="1" id="KW-0732">Signal</keyword>
<dbReference type="eggNOG" id="COG3291">
    <property type="taxonomic scope" value="Bacteria"/>
</dbReference>
<dbReference type="STRING" id="984262.SGRA_3669"/>
<evidence type="ECO:0008006" key="4">
    <source>
        <dbReference type="Google" id="ProtNLM"/>
    </source>
</evidence>
<dbReference type="NCBIfam" id="TIGR04131">
    <property type="entry name" value="Bac_Flav_CTERM"/>
    <property type="match status" value="1"/>
</dbReference>
<dbReference type="Pfam" id="PF13585">
    <property type="entry name" value="CHU_C"/>
    <property type="match status" value="1"/>
</dbReference>
<protein>
    <recommendedName>
        <fullName evidence="4">Gliding motility-associated C-terminal domain-containing protein</fullName>
    </recommendedName>
</protein>
<dbReference type="eggNOG" id="COG2132">
    <property type="taxonomic scope" value="Bacteria"/>
</dbReference>
<name>H6L6W0_SAPGL</name>
<proteinExistence type="predicted"/>
<dbReference type="KEGG" id="sgn:SGRA_3669"/>
<sequence>MKQLFLSSLFLLANLSMLWATHNRAGEITYRQTGPLSIEATIVTYTKISGQSVHADRTELDLSWGDGTSSTVSRDYFVMLHQDIRMNVYTATHSYPGPNPGGQPYVMGMQDPNRNADILNVNNGNSVNVAFYVQTEVFLFPTSIYGNNNSPILLEPPIDFGVVGQVFQHTPNGYDPDGDSVAYELVTCLSDLNNPVPGFLPVNAIGPGANNTYTFDQQTGLFTWNTPQVAGEYNIAILVKSYRNGAYLGGIIRDIQIEIRNAQNTPPELQVPEEICVEAGELIDFDAIALDSDIPVQPITLTATGGPLELTNGAATFSNTTGFTPVSSRFRWQTNCDHIQQQAWQVVFKARDSLMTNNGLDASLATFKVLRIKVVAPAVQNLQSTVSPGQVDLSWDAPYLCESSAGFLGFSVWRKSSCDNTELDSCTVGLPGLGYTQINFGALVTTVGASGNYEFVDPNVQSGGIYSYRVLPEFATPVPGTNNFLGPVSGRSSAELCVQMAQDLPLMTNADVESTDLANGDILVRWAKPRATELDTNFTVPPYRYELFRSEGQNGANFLSTPIFSSTNFNSYSALADTLSFLDTGLNTEENAYSYRVAFYANGDTVGATSLASSIYLTVNATDQTNELVWTENVPWTNTQYVVFLETPTGSNSYTVLDTVSSPTYVHEELENGETYCYYVESIGSYGIPDVFSPLLNKSQRACGSPLDTLAPCPPIAVAALSGCEAFDDDSDKENRGLCEGFIREQTDMANTISWQRPTDSCGLDIAAYRLYFAPYCDSTAYELVAEITDLSDTFFIHQPANYNLAGCYYVTTVDSVEANGGGNESVPSTVVQSDNCPFYELPNVFTPNNDNANDFFGPCLPSRYIEAVDFRVFNRWGQEVFRTEDPAINWDGKDQQTGQDLAEDVYYYTCKLQINCMDCDKVAPLKGVIHLIRNAR</sequence>
<dbReference type="OrthoDB" id="1123245at2"/>
<dbReference type="AlphaFoldDB" id="H6L6W0"/>
<keyword evidence="3" id="KW-1185">Reference proteome</keyword>
<feature type="signal peptide" evidence="1">
    <location>
        <begin position="1"/>
        <end position="25"/>
    </location>
</feature>
<dbReference type="Proteomes" id="UP000007519">
    <property type="component" value="Chromosome"/>
</dbReference>
<organism evidence="2 3">
    <name type="scientific">Saprospira grandis (strain Lewin)</name>
    <dbReference type="NCBI Taxonomy" id="984262"/>
    <lineage>
        <taxon>Bacteria</taxon>
        <taxon>Pseudomonadati</taxon>
        <taxon>Bacteroidota</taxon>
        <taxon>Saprospiria</taxon>
        <taxon>Saprospirales</taxon>
        <taxon>Saprospiraceae</taxon>
        <taxon>Saprospira</taxon>
    </lineage>
</organism>
<dbReference type="Gene3D" id="2.60.40.10">
    <property type="entry name" value="Immunoglobulins"/>
    <property type="match status" value="2"/>
</dbReference>
<feature type="chain" id="PRO_5003604027" description="Gliding motility-associated C-terminal domain-containing protein" evidence="1">
    <location>
        <begin position="26"/>
        <end position="937"/>
    </location>
</feature>
<dbReference type="RefSeq" id="WP_015693980.1">
    <property type="nucleotide sequence ID" value="NC_016940.1"/>
</dbReference>
<evidence type="ECO:0000313" key="2">
    <source>
        <dbReference type="EMBL" id="AFC26390.1"/>
    </source>
</evidence>
<gene>
    <name evidence="2" type="ordered locus">SGRA_3669</name>
</gene>
<reference evidence="2 3" key="1">
    <citation type="journal article" date="2012" name="Stand. Genomic Sci.">
        <title>Complete genome sequencing and analysis of Saprospira grandis str. Lewin, a predatory marine bacterium.</title>
        <authorList>
            <person name="Saw J.H."/>
            <person name="Yuryev A."/>
            <person name="Kanbe M."/>
            <person name="Hou S."/>
            <person name="Young A.G."/>
            <person name="Aizawa S."/>
            <person name="Alam M."/>
        </authorList>
    </citation>
    <scope>NUCLEOTIDE SEQUENCE [LARGE SCALE GENOMIC DNA]</scope>
    <source>
        <strain evidence="2 3">Lewin</strain>
    </source>
</reference>
<evidence type="ECO:0000256" key="1">
    <source>
        <dbReference type="SAM" id="SignalP"/>
    </source>
</evidence>
<accession>H6L6W0</accession>
<evidence type="ECO:0000313" key="3">
    <source>
        <dbReference type="Proteomes" id="UP000007519"/>
    </source>
</evidence>
<dbReference type="InterPro" id="IPR026341">
    <property type="entry name" value="T9SS_type_B"/>
</dbReference>
<dbReference type="InterPro" id="IPR013783">
    <property type="entry name" value="Ig-like_fold"/>
</dbReference>